<dbReference type="EMBL" id="GBRH01238583">
    <property type="protein sequence ID" value="JAD59312.1"/>
    <property type="molecule type" value="Transcribed_RNA"/>
</dbReference>
<accession>A0A0A9BJ41</accession>
<name>A0A0A9BJ41_ARUDO</name>
<organism evidence="1">
    <name type="scientific">Arundo donax</name>
    <name type="common">Giant reed</name>
    <name type="synonym">Donax arundinaceus</name>
    <dbReference type="NCBI Taxonomy" id="35708"/>
    <lineage>
        <taxon>Eukaryota</taxon>
        <taxon>Viridiplantae</taxon>
        <taxon>Streptophyta</taxon>
        <taxon>Embryophyta</taxon>
        <taxon>Tracheophyta</taxon>
        <taxon>Spermatophyta</taxon>
        <taxon>Magnoliopsida</taxon>
        <taxon>Liliopsida</taxon>
        <taxon>Poales</taxon>
        <taxon>Poaceae</taxon>
        <taxon>PACMAD clade</taxon>
        <taxon>Arundinoideae</taxon>
        <taxon>Arundineae</taxon>
        <taxon>Arundo</taxon>
    </lineage>
</organism>
<protein>
    <submittedName>
        <fullName evidence="1">Uncharacterized protein</fullName>
    </submittedName>
</protein>
<proteinExistence type="predicted"/>
<reference evidence="1" key="1">
    <citation type="submission" date="2014-09" db="EMBL/GenBank/DDBJ databases">
        <authorList>
            <person name="Magalhaes I.L.F."/>
            <person name="Oliveira U."/>
            <person name="Santos F.R."/>
            <person name="Vidigal T.H.D.A."/>
            <person name="Brescovit A.D."/>
            <person name="Santos A.J."/>
        </authorList>
    </citation>
    <scope>NUCLEOTIDE SEQUENCE</scope>
    <source>
        <tissue evidence="1">Shoot tissue taken approximately 20 cm above the soil surface</tissue>
    </source>
</reference>
<reference evidence="1" key="2">
    <citation type="journal article" date="2015" name="Data Brief">
        <title>Shoot transcriptome of the giant reed, Arundo donax.</title>
        <authorList>
            <person name="Barrero R.A."/>
            <person name="Guerrero F.D."/>
            <person name="Moolhuijzen P."/>
            <person name="Goolsby J.A."/>
            <person name="Tidwell J."/>
            <person name="Bellgard S.E."/>
            <person name="Bellgard M.I."/>
        </authorList>
    </citation>
    <scope>NUCLEOTIDE SEQUENCE</scope>
    <source>
        <tissue evidence="1">Shoot tissue taken approximately 20 cm above the soil surface</tissue>
    </source>
</reference>
<evidence type="ECO:0000313" key="1">
    <source>
        <dbReference type="EMBL" id="JAD59312.1"/>
    </source>
</evidence>
<sequence>MLLLPTSKHVRKLNAIEVEIMVEFLFELLQIIYTRVLL</sequence>
<dbReference type="AlphaFoldDB" id="A0A0A9BJ41"/>